<dbReference type="AlphaFoldDB" id="A0A9P5MQE9"/>
<reference evidence="2" key="2">
    <citation type="journal article" date="2020" name="Nat. Commun.">
        <title>Large-scale genome sequencing of mycorrhizal fungi provides insights into the early evolution of symbiotic traits.</title>
        <authorList>
            <person name="Miyauchi S."/>
            <person name="Kiss E."/>
            <person name="Kuo A."/>
            <person name="Drula E."/>
            <person name="Kohler A."/>
            <person name="Sanchez-Garcia M."/>
            <person name="Morin E."/>
            <person name="Andreopoulos B."/>
            <person name="Barry K.W."/>
            <person name="Bonito G."/>
            <person name="Buee M."/>
            <person name="Carver A."/>
            <person name="Chen C."/>
            <person name="Cichocki N."/>
            <person name="Clum A."/>
            <person name="Culley D."/>
            <person name="Crous P.W."/>
            <person name="Fauchery L."/>
            <person name="Girlanda M."/>
            <person name="Hayes R.D."/>
            <person name="Keri Z."/>
            <person name="LaButti K."/>
            <person name="Lipzen A."/>
            <person name="Lombard V."/>
            <person name="Magnuson J."/>
            <person name="Maillard F."/>
            <person name="Murat C."/>
            <person name="Nolan M."/>
            <person name="Ohm R.A."/>
            <person name="Pangilinan J."/>
            <person name="Pereira M.F."/>
            <person name="Perotto S."/>
            <person name="Peter M."/>
            <person name="Pfister S."/>
            <person name="Riley R."/>
            <person name="Sitrit Y."/>
            <person name="Stielow J.B."/>
            <person name="Szollosi G."/>
            <person name="Zifcakova L."/>
            <person name="Stursova M."/>
            <person name="Spatafora J.W."/>
            <person name="Tedersoo L."/>
            <person name="Vaario L.M."/>
            <person name="Yamada A."/>
            <person name="Yan M."/>
            <person name="Wang P."/>
            <person name="Xu J."/>
            <person name="Bruns T."/>
            <person name="Baldrian P."/>
            <person name="Vilgalys R."/>
            <person name="Dunand C."/>
            <person name="Henrissat B."/>
            <person name="Grigoriev I.V."/>
            <person name="Hibbett D."/>
            <person name="Nagy L.G."/>
            <person name="Martin F.M."/>
        </authorList>
    </citation>
    <scope>NUCLEOTIDE SEQUENCE</scope>
    <source>
        <strain evidence="2">Prilba</strain>
    </source>
</reference>
<reference evidence="2" key="1">
    <citation type="submission" date="2019-10" db="EMBL/GenBank/DDBJ databases">
        <authorList>
            <consortium name="DOE Joint Genome Institute"/>
            <person name="Kuo A."/>
            <person name="Miyauchi S."/>
            <person name="Kiss E."/>
            <person name="Drula E."/>
            <person name="Kohler A."/>
            <person name="Sanchez-Garcia M."/>
            <person name="Andreopoulos B."/>
            <person name="Barry K.W."/>
            <person name="Bonito G."/>
            <person name="Buee M."/>
            <person name="Carver A."/>
            <person name="Chen C."/>
            <person name="Cichocki N."/>
            <person name="Clum A."/>
            <person name="Culley D."/>
            <person name="Crous P.W."/>
            <person name="Fauchery L."/>
            <person name="Girlanda M."/>
            <person name="Hayes R."/>
            <person name="Keri Z."/>
            <person name="LaButti K."/>
            <person name="Lipzen A."/>
            <person name="Lombard V."/>
            <person name="Magnuson J."/>
            <person name="Maillard F."/>
            <person name="Morin E."/>
            <person name="Murat C."/>
            <person name="Nolan M."/>
            <person name="Ohm R."/>
            <person name="Pangilinan J."/>
            <person name="Pereira M."/>
            <person name="Perotto S."/>
            <person name="Peter M."/>
            <person name="Riley R."/>
            <person name="Sitrit Y."/>
            <person name="Stielow B."/>
            <person name="Szollosi G."/>
            <person name="Zifcakova L."/>
            <person name="Stursova M."/>
            <person name="Spatafora J.W."/>
            <person name="Tedersoo L."/>
            <person name="Vaario L.-M."/>
            <person name="Yamada A."/>
            <person name="Yan M."/>
            <person name="Wang P."/>
            <person name="Xu J."/>
            <person name="Bruns T."/>
            <person name="Baldrian P."/>
            <person name="Vilgalys R."/>
            <person name="Henrissat B."/>
            <person name="Grigoriev I.V."/>
            <person name="Hibbett D."/>
            <person name="Nagy L.G."/>
            <person name="Martin F.M."/>
        </authorList>
    </citation>
    <scope>NUCLEOTIDE SEQUENCE</scope>
    <source>
        <strain evidence="2">Prilba</strain>
    </source>
</reference>
<comment type="caution">
    <text evidence="2">The sequence shown here is derived from an EMBL/GenBank/DDBJ whole genome shotgun (WGS) entry which is preliminary data.</text>
</comment>
<proteinExistence type="predicted"/>
<feature type="domain" description="Fungal STAND N-terminal Goodbye" evidence="1">
    <location>
        <begin position="19"/>
        <end position="143"/>
    </location>
</feature>
<gene>
    <name evidence="2" type="ORF">DFH94DRAFT_148306</name>
</gene>
<organism evidence="2 3">
    <name type="scientific">Russula ochroleuca</name>
    <dbReference type="NCBI Taxonomy" id="152965"/>
    <lineage>
        <taxon>Eukaryota</taxon>
        <taxon>Fungi</taxon>
        <taxon>Dikarya</taxon>
        <taxon>Basidiomycota</taxon>
        <taxon>Agaricomycotina</taxon>
        <taxon>Agaricomycetes</taxon>
        <taxon>Russulales</taxon>
        <taxon>Russulaceae</taxon>
        <taxon>Russula</taxon>
    </lineage>
</organism>
<dbReference type="InterPro" id="IPR031350">
    <property type="entry name" value="Goodbye_dom"/>
</dbReference>
<sequence length="334" mass="37668">MSHVHPTTVSSSPNFRLIFNDALDQYKKRTKNDLLAHPLTTQLKSCNSPNEILAVLQQLVQALDQSRTSDERWSRWLVPTVNVLYAFSSTLGEGVGLVFSPAKVIFAGVGVLLSAAKDVRASQDALIDIFERIEMFFRRLESYTEVPLTTEMTDNIVQIMAEVLFILGIATKAIKQGRIKKYMNKLIGRTDIEDALKKLDRLTHEEARIAIAENLKVTYAVDKKVQQMANDIDEVKHLSSNLISSDNGALPILSGKKLWKSTHKWLSPPDPSTNHSIACGTHHKKTATWFFQDSIFQDWKSTGSLLWILLSPQRGFVHTGWFRKVCRSEACQDT</sequence>
<dbReference type="PANTHER" id="PTHR10039">
    <property type="entry name" value="AMELOGENIN"/>
    <property type="match status" value="1"/>
</dbReference>
<dbReference type="PANTHER" id="PTHR10039:SF17">
    <property type="entry name" value="FUNGAL STAND N-TERMINAL GOODBYE DOMAIN-CONTAINING PROTEIN-RELATED"/>
    <property type="match status" value="1"/>
</dbReference>
<dbReference type="Pfam" id="PF17109">
    <property type="entry name" value="Goodbye"/>
    <property type="match status" value="1"/>
</dbReference>
<protein>
    <recommendedName>
        <fullName evidence="1">Fungal STAND N-terminal Goodbye domain-containing protein</fullName>
    </recommendedName>
</protein>
<dbReference type="EMBL" id="WHVB01000019">
    <property type="protein sequence ID" value="KAF8473021.1"/>
    <property type="molecule type" value="Genomic_DNA"/>
</dbReference>
<keyword evidence="3" id="KW-1185">Reference proteome</keyword>
<evidence type="ECO:0000259" key="1">
    <source>
        <dbReference type="Pfam" id="PF17109"/>
    </source>
</evidence>
<evidence type="ECO:0000313" key="3">
    <source>
        <dbReference type="Proteomes" id="UP000759537"/>
    </source>
</evidence>
<evidence type="ECO:0000313" key="2">
    <source>
        <dbReference type="EMBL" id="KAF8473021.1"/>
    </source>
</evidence>
<accession>A0A9P5MQE9</accession>
<dbReference type="Proteomes" id="UP000759537">
    <property type="component" value="Unassembled WGS sequence"/>
</dbReference>
<dbReference type="OrthoDB" id="7464126at2759"/>
<name>A0A9P5MQE9_9AGAM</name>